<dbReference type="InterPro" id="IPR012340">
    <property type="entry name" value="NA-bd_OB-fold"/>
</dbReference>
<dbReference type="NCBIfam" id="TIGR00575">
    <property type="entry name" value="dnlj"/>
    <property type="match status" value="1"/>
</dbReference>
<evidence type="ECO:0000259" key="11">
    <source>
        <dbReference type="PROSITE" id="PS50172"/>
    </source>
</evidence>
<feature type="active site" description="N6-AMP-lysine intermediate" evidence="10">
    <location>
        <position position="103"/>
    </location>
</feature>
<feature type="binding site" evidence="10">
    <location>
        <position position="413"/>
    </location>
    <ligand>
        <name>Zn(2+)</name>
        <dbReference type="ChEBI" id="CHEBI:29105"/>
    </ligand>
</feature>
<comment type="cofactor">
    <cofactor evidence="10">
        <name>Mg(2+)</name>
        <dbReference type="ChEBI" id="CHEBI:18420"/>
    </cofactor>
    <cofactor evidence="10">
        <name>Mn(2+)</name>
        <dbReference type="ChEBI" id="CHEBI:29035"/>
    </cofactor>
</comment>
<feature type="binding site" evidence="10">
    <location>
        <position position="295"/>
    </location>
    <ligand>
        <name>NAD(+)</name>
        <dbReference type="ChEBI" id="CHEBI:57540"/>
    </ligand>
</feature>
<dbReference type="SUPFAM" id="SSF47781">
    <property type="entry name" value="RuvA domain 2-like"/>
    <property type="match status" value="1"/>
</dbReference>
<evidence type="ECO:0000256" key="5">
    <source>
        <dbReference type="ARBA" id="ARBA00022833"/>
    </source>
</evidence>
<evidence type="ECO:0000256" key="4">
    <source>
        <dbReference type="ARBA" id="ARBA00022763"/>
    </source>
</evidence>
<dbReference type="SMART" id="SM00532">
    <property type="entry name" value="LIGANc"/>
    <property type="match status" value="1"/>
</dbReference>
<dbReference type="GO" id="GO:0003911">
    <property type="term" value="F:DNA ligase (NAD+) activity"/>
    <property type="evidence" value="ECO:0007669"/>
    <property type="project" value="UniProtKB-UniRule"/>
</dbReference>
<evidence type="ECO:0000256" key="2">
    <source>
        <dbReference type="ARBA" id="ARBA00022705"/>
    </source>
</evidence>
<feature type="binding site" evidence="10">
    <location>
        <position position="158"/>
    </location>
    <ligand>
        <name>NAD(+)</name>
        <dbReference type="ChEBI" id="CHEBI:57540"/>
    </ligand>
</feature>
<feature type="binding site" evidence="10">
    <location>
        <position position="418"/>
    </location>
    <ligand>
        <name>Zn(2+)</name>
        <dbReference type="ChEBI" id="CHEBI:29105"/>
    </ligand>
</feature>
<dbReference type="InterPro" id="IPR013840">
    <property type="entry name" value="DNAligase_N"/>
</dbReference>
<dbReference type="CDD" id="cd17748">
    <property type="entry name" value="BRCT_DNA_ligase_like"/>
    <property type="match status" value="1"/>
</dbReference>
<dbReference type="SMART" id="SM00292">
    <property type="entry name" value="BRCT"/>
    <property type="match status" value="1"/>
</dbReference>
<keyword evidence="4 10" id="KW-0227">DNA damage</keyword>
<dbReference type="EC" id="6.5.1.2" evidence="10"/>
<evidence type="ECO:0000256" key="6">
    <source>
        <dbReference type="ARBA" id="ARBA00023027"/>
    </source>
</evidence>
<dbReference type="InterPro" id="IPR041663">
    <property type="entry name" value="DisA/LigA_HHH"/>
</dbReference>
<dbReference type="Gene3D" id="1.10.287.610">
    <property type="entry name" value="Helix hairpin bin"/>
    <property type="match status" value="1"/>
</dbReference>
<organism evidence="12 13">
    <name type="scientific">Vallitalea pronyensis</name>
    <dbReference type="NCBI Taxonomy" id="1348613"/>
    <lineage>
        <taxon>Bacteria</taxon>
        <taxon>Bacillati</taxon>
        <taxon>Bacillota</taxon>
        <taxon>Clostridia</taxon>
        <taxon>Lachnospirales</taxon>
        <taxon>Vallitaleaceae</taxon>
        <taxon>Vallitalea</taxon>
    </lineage>
</organism>
<dbReference type="Gene3D" id="3.40.50.10190">
    <property type="entry name" value="BRCT domain"/>
    <property type="match status" value="1"/>
</dbReference>
<comment type="caution">
    <text evidence="10">Lacks conserved residue(s) required for the propagation of feature annotation.</text>
</comment>
<sequence>MDTLKEMKVLVAKLNEASKAYYQEDREIMSNYDYDELYDQLVAMEEETGIVLSHSPTSKVGYTLLSNLPKEKHKIPMLSLDKTKDILALKEWIKDKKGIMSWKLDGLTIVLTYKHGELVKAVTRGNGEIGEVITNNAKVFKNIPLRIAYDGEMIVRGEAVIKYSDFKVINDQIVDKDKYKNPRNLCSGTVRQLNNEITAKRNVHYFAFAVVEAEQMDFDDSKIKALQWLESLGFDTVDYQIVNQENIGSVVEDFENRIKDNDFGSDGLVVTYDSITYSRSVGQTSKFPRHSIAYKWSDEIKATKLIEIEWSASRTGAINPIAIFEPIELEGTTVKRASLHNVSILESLELISGDTIEVYKANMIIPQVAKNLTKLEYDHQEDEDRHVHIPEACPVCGGETDVKQVNDVKVLYCLNLDCQAKKLKSFTHFVGRDAMNIEGLSESTLQKFIEQGFIKTFADIYRIEQHKEAIIAMEGLGEKSYVNLIDSIEKSKHVALPNFIYALGILNVGLSNAKLLCKHYRYDFDAILCATEEELMTIEGYGGVIAKALVHYFGNETNRQIIDDLLHYIVFQQMEVGSANLVLEGKTFVITGSLERHDNRKALKERIEHLGGKVTSSVTSKTDYLINNNTESTSSKNKKAKELDVPIINEEAFLELIEGQ</sequence>
<comment type="similarity">
    <text evidence="10">Belongs to the NAD-dependent DNA ligase family. LigA subfamily.</text>
</comment>
<evidence type="ECO:0000313" key="13">
    <source>
        <dbReference type="Proteomes" id="UP000683246"/>
    </source>
</evidence>
<keyword evidence="8 10" id="KW-0464">Manganese</keyword>
<keyword evidence="1 10" id="KW-0436">Ligase</keyword>
<keyword evidence="3 10" id="KW-0479">Metal-binding</keyword>
<dbReference type="SUPFAM" id="SSF56091">
    <property type="entry name" value="DNA ligase/mRNA capping enzyme, catalytic domain"/>
    <property type="match status" value="1"/>
</dbReference>
<dbReference type="InterPro" id="IPR004150">
    <property type="entry name" value="NAD_DNA_ligase_OB"/>
</dbReference>
<feature type="binding site" evidence="10">
    <location>
        <position position="393"/>
    </location>
    <ligand>
        <name>Zn(2+)</name>
        <dbReference type="ChEBI" id="CHEBI:29105"/>
    </ligand>
</feature>
<evidence type="ECO:0000256" key="7">
    <source>
        <dbReference type="ARBA" id="ARBA00023204"/>
    </source>
</evidence>
<feature type="binding site" evidence="10">
    <location>
        <begin position="79"/>
        <end position="80"/>
    </location>
    <ligand>
        <name>NAD(+)</name>
        <dbReference type="ChEBI" id="CHEBI:57540"/>
    </ligand>
</feature>
<dbReference type="InterPro" id="IPR013839">
    <property type="entry name" value="DNAligase_adenylation"/>
</dbReference>
<reference evidence="12" key="1">
    <citation type="submission" date="2020-07" db="EMBL/GenBank/DDBJ databases">
        <title>Vallitalea pronyensis genome.</title>
        <authorList>
            <person name="Postec A."/>
        </authorList>
    </citation>
    <scope>NUCLEOTIDE SEQUENCE</scope>
    <source>
        <strain evidence="12">FatNI3</strain>
    </source>
</reference>
<accession>A0A8J8SGL6</accession>
<dbReference type="HAMAP" id="MF_01588">
    <property type="entry name" value="DNA_ligase_A"/>
    <property type="match status" value="1"/>
</dbReference>
<dbReference type="InterPro" id="IPR001357">
    <property type="entry name" value="BRCT_dom"/>
</dbReference>
<gene>
    <name evidence="10 12" type="primary">ligA</name>
    <name evidence="12" type="ORF">HZI73_11645</name>
</gene>
<dbReference type="KEGG" id="vpy:HZI73_11645"/>
<dbReference type="InterPro" id="IPR001679">
    <property type="entry name" value="DNA_ligase"/>
</dbReference>
<evidence type="ECO:0000256" key="3">
    <source>
        <dbReference type="ARBA" id="ARBA00022723"/>
    </source>
</evidence>
<dbReference type="GO" id="GO:0006281">
    <property type="term" value="P:DNA repair"/>
    <property type="evidence" value="ECO:0007669"/>
    <property type="project" value="UniProtKB-KW"/>
</dbReference>
<dbReference type="NCBIfam" id="NF005932">
    <property type="entry name" value="PRK07956.1"/>
    <property type="match status" value="1"/>
</dbReference>
<dbReference type="GO" id="GO:0046872">
    <property type="term" value="F:metal ion binding"/>
    <property type="evidence" value="ECO:0007669"/>
    <property type="project" value="UniProtKB-KW"/>
</dbReference>
<protein>
    <recommendedName>
        <fullName evidence="10">DNA ligase</fullName>
        <ecNumber evidence="10">6.5.1.2</ecNumber>
    </recommendedName>
    <alternativeName>
        <fullName evidence="10">Polydeoxyribonucleotide synthase [NAD(+)]</fullName>
    </alternativeName>
</protein>
<dbReference type="PIRSF" id="PIRSF001604">
    <property type="entry name" value="LigA"/>
    <property type="match status" value="1"/>
</dbReference>
<dbReference type="Gene3D" id="1.10.150.20">
    <property type="entry name" value="5' to 3' exonuclease, C-terminal subdomain"/>
    <property type="match status" value="2"/>
</dbReference>
<dbReference type="Pfam" id="PF12826">
    <property type="entry name" value="HHH_2"/>
    <property type="match status" value="1"/>
</dbReference>
<dbReference type="Proteomes" id="UP000683246">
    <property type="component" value="Chromosome"/>
</dbReference>
<dbReference type="SUPFAM" id="SSF52113">
    <property type="entry name" value="BRCT domain"/>
    <property type="match status" value="1"/>
</dbReference>
<dbReference type="EMBL" id="CP058649">
    <property type="protein sequence ID" value="QUI22900.1"/>
    <property type="molecule type" value="Genomic_DNA"/>
</dbReference>
<proteinExistence type="inferred from homology"/>
<dbReference type="SUPFAM" id="SSF50249">
    <property type="entry name" value="Nucleic acid-binding proteins"/>
    <property type="match status" value="1"/>
</dbReference>
<dbReference type="RefSeq" id="WP_212698395.1">
    <property type="nucleotide sequence ID" value="NZ_CP058649.1"/>
</dbReference>
<evidence type="ECO:0000313" key="12">
    <source>
        <dbReference type="EMBL" id="QUI22900.1"/>
    </source>
</evidence>
<evidence type="ECO:0000256" key="1">
    <source>
        <dbReference type="ARBA" id="ARBA00022598"/>
    </source>
</evidence>
<keyword evidence="2 10" id="KW-0235">DNA replication</keyword>
<dbReference type="Pfam" id="PF00533">
    <property type="entry name" value="BRCT"/>
    <property type="match status" value="1"/>
</dbReference>
<dbReference type="Pfam" id="PF03120">
    <property type="entry name" value="OB_DNA_ligase"/>
    <property type="match status" value="1"/>
</dbReference>
<feature type="binding site" evidence="10">
    <location>
        <position position="124"/>
    </location>
    <ligand>
        <name>NAD(+)</name>
        <dbReference type="ChEBI" id="CHEBI:57540"/>
    </ligand>
</feature>
<dbReference type="Gene3D" id="3.30.470.30">
    <property type="entry name" value="DNA ligase/mRNA capping enzyme"/>
    <property type="match status" value="1"/>
</dbReference>
<name>A0A8J8SGL6_9FIRM</name>
<dbReference type="Gene3D" id="2.40.50.140">
    <property type="entry name" value="Nucleic acid-binding proteins"/>
    <property type="match status" value="1"/>
</dbReference>
<evidence type="ECO:0000256" key="10">
    <source>
        <dbReference type="HAMAP-Rule" id="MF_01588"/>
    </source>
</evidence>
<comment type="function">
    <text evidence="10">DNA ligase that catalyzes the formation of phosphodiester linkages between 5'-phosphoryl and 3'-hydroxyl groups in double-stranded DNA using NAD as a coenzyme and as the energy source for the reaction. It is essential for DNA replication and repair of damaged DNA.</text>
</comment>
<dbReference type="InterPro" id="IPR010994">
    <property type="entry name" value="RuvA_2-like"/>
</dbReference>
<keyword evidence="6 10" id="KW-0520">NAD</keyword>
<evidence type="ECO:0000256" key="9">
    <source>
        <dbReference type="ARBA" id="ARBA00034005"/>
    </source>
</evidence>
<dbReference type="GO" id="GO:0006260">
    <property type="term" value="P:DNA replication"/>
    <property type="evidence" value="ECO:0007669"/>
    <property type="project" value="UniProtKB-KW"/>
</dbReference>
<comment type="catalytic activity">
    <reaction evidence="9 10">
        <text>NAD(+) + (deoxyribonucleotide)n-3'-hydroxyl + 5'-phospho-(deoxyribonucleotide)m = (deoxyribonucleotide)n+m + AMP + beta-nicotinamide D-nucleotide.</text>
        <dbReference type="EC" id="6.5.1.2"/>
    </reaction>
</comment>
<keyword evidence="5 10" id="KW-0862">Zinc</keyword>
<feature type="binding site" evidence="10">
    <location>
        <position position="396"/>
    </location>
    <ligand>
        <name>Zn(2+)</name>
        <dbReference type="ChEBI" id="CHEBI:29105"/>
    </ligand>
</feature>
<dbReference type="Pfam" id="PF01653">
    <property type="entry name" value="DNA_ligase_aden"/>
    <property type="match status" value="1"/>
</dbReference>
<feature type="domain" description="BRCT" evidence="11">
    <location>
        <begin position="578"/>
        <end position="660"/>
    </location>
</feature>
<keyword evidence="10" id="KW-0460">Magnesium</keyword>
<evidence type="ECO:0000256" key="8">
    <source>
        <dbReference type="ARBA" id="ARBA00023211"/>
    </source>
</evidence>
<dbReference type="InterPro" id="IPR036420">
    <property type="entry name" value="BRCT_dom_sf"/>
</dbReference>
<keyword evidence="7 10" id="KW-0234">DNA repair</keyword>
<keyword evidence="13" id="KW-1185">Reference proteome</keyword>
<dbReference type="PROSITE" id="PS50172">
    <property type="entry name" value="BRCT"/>
    <property type="match status" value="1"/>
</dbReference>
<dbReference type="AlphaFoldDB" id="A0A8J8SGL6"/>